<dbReference type="EMBL" id="KZ819688">
    <property type="protein sequence ID" value="PWN54322.1"/>
    <property type="molecule type" value="Genomic_DNA"/>
</dbReference>
<gene>
    <name evidence="1" type="ORF">IE53DRAFT_383095</name>
</gene>
<dbReference type="Proteomes" id="UP000245626">
    <property type="component" value="Unassembled WGS sequence"/>
</dbReference>
<organism evidence="1 2">
    <name type="scientific">Violaceomyces palustris</name>
    <dbReference type="NCBI Taxonomy" id="1673888"/>
    <lineage>
        <taxon>Eukaryota</taxon>
        <taxon>Fungi</taxon>
        <taxon>Dikarya</taxon>
        <taxon>Basidiomycota</taxon>
        <taxon>Ustilaginomycotina</taxon>
        <taxon>Ustilaginomycetes</taxon>
        <taxon>Violaceomycetales</taxon>
        <taxon>Violaceomycetaceae</taxon>
        <taxon>Violaceomyces</taxon>
    </lineage>
</organism>
<sequence length="198" mass="22438">MAFLPTFVRYASKRPVDGILQQFLESNANRASSSMPNPFLPHKNPVSGRWHPPKFSLRRQAKLVSLACQSRILRELPDGPKVSRAIARIRGIKERRILDKAAADVDLAAIAKVMPPSARPKKLAEDEEVMKTARMVGYQGPYLGRKQKKMFKGSKVDREAYQRRQDVKAKLERMDVTIKEWQASKAETKAKSKPALPF</sequence>
<accession>A0ACD0P8K0</accession>
<name>A0ACD0P8K0_9BASI</name>
<proteinExistence type="predicted"/>
<keyword evidence="2" id="KW-1185">Reference proteome</keyword>
<protein>
    <submittedName>
        <fullName evidence="1">Uncharacterized protein</fullName>
    </submittedName>
</protein>
<reference evidence="1 2" key="1">
    <citation type="journal article" date="2018" name="Mol. Biol. Evol.">
        <title>Broad Genomic Sampling Reveals a Smut Pathogenic Ancestry of the Fungal Clade Ustilaginomycotina.</title>
        <authorList>
            <person name="Kijpornyongpan T."/>
            <person name="Mondo S.J."/>
            <person name="Barry K."/>
            <person name="Sandor L."/>
            <person name="Lee J."/>
            <person name="Lipzen A."/>
            <person name="Pangilinan J."/>
            <person name="LaButti K."/>
            <person name="Hainaut M."/>
            <person name="Henrissat B."/>
            <person name="Grigoriev I.V."/>
            <person name="Spatafora J.W."/>
            <person name="Aime M.C."/>
        </authorList>
    </citation>
    <scope>NUCLEOTIDE SEQUENCE [LARGE SCALE GENOMIC DNA]</scope>
    <source>
        <strain evidence="1 2">SA 807</strain>
    </source>
</reference>
<evidence type="ECO:0000313" key="2">
    <source>
        <dbReference type="Proteomes" id="UP000245626"/>
    </source>
</evidence>
<evidence type="ECO:0000313" key="1">
    <source>
        <dbReference type="EMBL" id="PWN54322.1"/>
    </source>
</evidence>